<gene>
    <name evidence="1" type="ORF">CLOSPI_01293</name>
</gene>
<organism evidence="1 2">
    <name type="scientific">Thomasclavelia spiroformis DSM 1552</name>
    <dbReference type="NCBI Taxonomy" id="428126"/>
    <lineage>
        <taxon>Bacteria</taxon>
        <taxon>Bacillati</taxon>
        <taxon>Bacillota</taxon>
        <taxon>Erysipelotrichia</taxon>
        <taxon>Erysipelotrichales</taxon>
        <taxon>Coprobacillaceae</taxon>
        <taxon>Thomasclavelia</taxon>
    </lineage>
</organism>
<comment type="caution">
    <text evidence="1">The sequence shown here is derived from an EMBL/GenBank/DDBJ whole genome shotgun (WGS) entry which is preliminary data.</text>
</comment>
<sequence length="137" mass="14805">MATETNYVKVPQSNQYDGVSGHSVSTSANSIPSGATTVEGYFFHWTPDGGFIGTGWYSGFSGSPVNVFNGGVYANNDDAFQQYVNGLGENPNLNNVFSQWQQYLEQLESQTTGLGANLISRLVIDIQSKEMSCVTKA</sequence>
<dbReference type="HOGENOM" id="CLU_1861763_0_0_9"/>
<reference evidence="1" key="1">
    <citation type="submission" date="2008-02" db="EMBL/GenBank/DDBJ databases">
        <authorList>
            <person name="Fulton L."/>
            <person name="Clifton S."/>
            <person name="Fulton B."/>
            <person name="Xu J."/>
            <person name="Minx P."/>
            <person name="Pepin K.H."/>
            <person name="Johnson M."/>
            <person name="Thiruvilangam P."/>
            <person name="Bhonagiri V."/>
            <person name="Nash W.E."/>
            <person name="Mardis E.R."/>
            <person name="Wilson R.K."/>
        </authorList>
    </citation>
    <scope>NUCLEOTIDE SEQUENCE [LARGE SCALE GENOMIC DNA]</scope>
    <source>
        <strain evidence="1">DSM 1552</strain>
    </source>
</reference>
<accession>B1C236</accession>
<dbReference type="EMBL" id="ABIK02000008">
    <property type="protein sequence ID" value="EDS74978.1"/>
    <property type="molecule type" value="Genomic_DNA"/>
</dbReference>
<evidence type="ECO:0000313" key="1">
    <source>
        <dbReference type="EMBL" id="EDS74978.1"/>
    </source>
</evidence>
<dbReference type="Proteomes" id="UP000004910">
    <property type="component" value="Unassembled WGS sequence"/>
</dbReference>
<dbReference type="AlphaFoldDB" id="B1C236"/>
<reference evidence="1" key="2">
    <citation type="submission" date="2014-06" db="EMBL/GenBank/DDBJ databases">
        <title>Draft genome sequence of Clostridium spiroforme (DSM 1552).</title>
        <authorList>
            <person name="Sudarsanam P."/>
            <person name="Ley R."/>
            <person name="Guruge J."/>
            <person name="Turnbaugh P.J."/>
            <person name="Mahowald M."/>
            <person name="Liep D."/>
            <person name="Gordon J."/>
        </authorList>
    </citation>
    <scope>NUCLEOTIDE SEQUENCE</scope>
    <source>
        <strain evidence="1">DSM 1552</strain>
    </source>
</reference>
<dbReference type="RefSeq" id="WP_004609821.1">
    <property type="nucleotide sequence ID" value="NZ_CP102275.1"/>
</dbReference>
<protein>
    <submittedName>
        <fullName evidence="1">Uncharacterized protein</fullName>
    </submittedName>
</protein>
<proteinExistence type="predicted"/>
<dbReference type="STRING" id="428126.CLOSPI_01293"/>
<name>B1C236_9FIRM</name>
<dbReference type="GeneID" id="94017367"/>
<evidence type="ECO:0000313" key="2">
    <source>
        <dbReference type="Proteomes" id="UP000004910"/>
    </source>
</evidence>
<keyword evidence="2" id="KW-1185">Reference proteome</keyword>